<evidence type="ECO:0000256" key="19">
    <source>
        <dbReference type="HAMAP-Rule" id="MF_00205"/>
    </source>
</evidence>
<evidence type="ECO:0000256" key="15">
    <source>
        <dbReference type="ARBA" id="ARBA00023236"/>
    </source>
</evidence>
<accession>A0A1P8KG02</accession>
<keyword evidence="2" id="KW-1003">Cell membrane</keyword>
<evidence type="ECO:0000313" key="21">
    <source>
        <dbReference type="EMBL" id="APW44994.1"/>
    </source>
</evidence>
<keyword evidence="11 19" id="KW-0067">ATP-binding</keyword>
<comment type="function">
    <text evidence="19">The UvrABC repair system catalyzes the recognition and processing of DNA lesions. UvrA is an ATPase and a DNA-binding protein. A damage recognition complex composed of 2 UvrA and 2 UvrB subunits scans DNA for abnormalities. When the presence of a lesion has been verified by UvrB, the UvrA molecules dissociate.</text>
</comment>
<keyword evidence="7 19" id="KW-0227">DNA damage</keyword>
<keyword evidence="14 19" id="KW-0234">DNA repair</keyword>
<evidence type="ECO:0000256" key="17">
    <source>
        <dbReference type="ARBA" id="ARBA00039316"/>
    </source>
</evidence>
<dbReference type="GO" id="GO:0009380">
    <property type="term" value="C:excinuclease repair complex"/>
    <property type="evidence" value="ECO:0007669"/>
    <property type="project" value="InterPro"/>
</dbReference>
<keyword evidence="6 19" id="KW-0547">Nucleotide-binding</keyword>
<feature type="binding site" evidence="19">
    <location>
        <begin position="57"/>
        <end position="64"/>
    </location>
    <ligand>
        <name>ATP</name>
        <dbReference type="ChEBI" id="CHEBI:30616"/>
    </ligand>
</feature>
<dbReference type="CDD" id="cd03270">
    <property type="entry name" value="ABC_UvrA_I"/>
    <property type="match status" value="1"/>
</dbReference>
<dbReference type="InterPro" id="IPR017871">
    <property type="entry name" value="ABC_transporter-like_CS"/>
</dbReference>
<dbReference type="GO" id="GO:0005524">
    <property type="term" value="F:ATP binding"/>
    <property type="evidence" value="ECO:0007669"/>
    <property type="project" value="UniProtKB-UniRule"/>
</dbReference>
<evidence type="ECO:0000256" key="6">
    <source>
        <dbReference type="ARBA" id="ARBA00022741"/>
    </source>
</evidence>
<keyword evidence="8 19" id="KW-0228">DNA excision</keyword>
<dbReference type="InterPro" id="IPR041102">
    <property type="entry name" value="UvrA_inter"/>
</dbReference>
<organism evidence="21 22">
    <name type="scientific">Rhodoferax saidenbachensis</name>
    <dbReference type="NCBI Taxonomy" id="1484693"/>
    <lineage>
        <taxon>Bacteria</taxon>
        <taxon>Pseudomonadati</taxon>
        <taxon>Pseudomonadota</taxon>
        <taxon>Betaproteobacteria</taxon>
        <taxon>Burkholderiales</taxon>
        <taxon>Comamonadaceae</taxon>
        <taxon>Rhodoferax</taxon>
    </lineage>
</organism>
<keyword evidence="10 19" id="KW-0862">Zinc</keyword>
<evidence type="ECO:0000256" key="7">
    <source>
        <dbReference type="ARBA" id="ARBA00022763"/>
    </source>
</evidence>
<evidence type="ECO:0000256" key="5">
    <source>
        <dbReference type="ARBA" id="ARBA00022737"/>
    </source>
</evidence>
<comment type="similarity">
    <text evidence="16 19">Belongs to the ABC transporter superfamily. UvrA family.</text>
</comment>
<dbReference type="FunFam" id="3.40.50.300:FF:000028">
    <property type="entry name" value="UvrABC system protein A"/>
    <property type="match status" value="1"/>
</dbReference>
<dbReference type="GO" id="GO:0008270">
    <property type="term" value="F:zinc ion binding"/>
    <property type="evidence" value="ECO:0007669"/>
    <property type="project" value="UniProtKB-UniRule"/>
</dbReference>
<evidence type="ECO:0000256" key="8">
    <source>
        <dbReference type="ARBA" id="ARBA00022769"/>
    </source>
</evidence>
<keyword evidence="5 19" id="KW-0677">Repeat</keyword>
<dbReference type="SMART" id="SM00382">
    <property type="entry name" value="AAA"/>
    <property type="match status" value="1"/>
</dbReference>
<evidence type="ECO:0000256" key="11">
    <source>
        <dbReference type="ARBA" id="ARBA00022840"/>
    </source>
</evidence>
<feature type="binding site" evidence="19">
    <location>
        <begin position="727"/>
        <end position="734"/>
    </location>
    <ligand>
        <name>ATP</name>
        <dbReference type="ChEBI" id="CHEBI:30616"/>
    </ligand>
</feature>
<evidence type="ECO:0000256" key="4">
    <source>
        <dbReference type="ARBA" id="ARBA00022723"/>
    </source>
</evidence>
<keyword evidence="2" id="KW-0472">Membrane</keyword>
<dbReference type="CDD" id="cd03271">
    <property type="entry name" value="ABC_UvrA_II"/>
    <property type="match status" value="1"/>
</dbReference>
<dbReference type="InterPro" id="IPR003439">
    <property type="entry name" value="ABC_transporter-like_ATP-bd"/>
</dbReference>
<dbReference type="Gene3D" id="3.30.190.20">
    <property type="match status" value="1"/>
</dbReference>
<feature type="zinc finger region" description="C4-type" evidence="19">
    <location>
        <begin position="295"/>
        <end position="322"/>
    </location>
</feature>
<dbReference type="Gene3D" id="1.10.8.280">
    <property type="entry name" value="ABC transporter ATPase domain-like"/>
    <property type="match status" value="1"/>
</dbReference>
<dbReference type="GO" id="GO:0005737">
    <property type="term" value="C:cytoplasm"/>
    <property type="evidence" value="ECO:0007669"/>
    <property type="project" value="UniProtKB-SubCell"/>
</dbReference>
<reference evidence="21 22" key="1">
    <citation type="submission" date="2017-01" db="EMBL/GenBank/DDBJ databases">
        <authorList>
            <person name="Mah S.A."/>
            <person name="Swanson W.J."/>
            <person name="Moy G.W."/>
            <person name="Vacquier V.D."/>
        </authorList>
    </citation>
    <scope>NUCLEOTIDE SEQUENCE [LARGE SCALE GENOMIC DNA]</scope>
    <source>
        <strain evidence="21 22">DSM 22694</strain>
    </source>
</reference>
<dbReference type="PROSITE" id="PS00211">
    <property type="entry name" value="ABC_TRANSPORTER_1"/>
    <property type="match status" value="2"/>
</dbReference>
<dbReference type="AlphaFoldDB" id="A0A1P8KG02"/>
<dbReference type="InterPro" id="IPR003593">
    <property type="entry name" value="AAA+_ATPase"/>
</dbReference>
<dbReference type="EMBL" id="CP019239">
    <property type="protein sequence ID" value="APW44994.1"/>
    <property type="molecule type" value="Genomic_DNA"/>
</dbReference>
<dbReference type="RefSeq" id="WP_029706627.1">
    <property type="nucleotide sequence ID" value="NZ_CP019239.1"/>
</dbReference>
<dbReference type="InterPro" id="IPR041552">
    <property type="entry name" value="UvrA_DNA-bd"/>
</dbReference>
<keyword evidence="3 19" id="KW-0963">Cytoplasm</keyword>
<evidence type="ECO:0000256" key="12">
    <source>
        <dbReference type="ARBA" id="ARBA00022881"/>
    </source>
</evidence>
<evidence type="ECO:0000256" key="10">
    <source>
        <dbReference type="ARBA" id="ARBA00022833"/>
    </source>
</evidence>
<evidence type="ECO:0000256" key="2">
    <source>
        <dbReference type="ARBA" id="ARBA00022475"/>
    </source>
</evidence>
<dbReference type="GO" id="GO:0003677">
    <property type="term" value="F:DNA binding"/>
    <property type="evidence" value="ECO:0007669"/>
    <property type="project" value="UniProtKB-UniRule"/>
</dbReference>
<evidence type="ECO:0000256" key="13">
    <source>
        <dbReference type="ARBA" id="ARBA00023125"/>
    </source>
</evidence>
<evidence type="ECO:0000256" key="18">
    <source>
        <dbReference type="ARBA" id="ARBA00042156"/>
    </source>
</evidence>
<evidence type="ECO:0000256" key="14">
    <source>
        <dbReference type="ARBA" id="ARBA00023204"/>
    </source>
</evidence>
<keyword evidence="4 19" id="KW-0479">Metal-binding</keyword>
<keyword evidence="12 19" id="KW-0267">Excision nuclease</keyword>
<evidence type="ECO:0000313" key="22">
    <source>
        <dbReference type="Proteomes" id="UP000186110"/>
    </source>
</evidence>
<feature type="zinc finger region" description="C4-type" evidence="19">
    <location>
        <begin position="826"/>
        <end position="852"/>
    </location>
</feature>
<keyword evidence="13 19" id="KW-0238">DNA-binding</keyword>
<dbReference type="InterPro" id="IPR027417">
    <property type="entry name" value="P-loop_NTPase"/>
</dbReference>
<dbReference type="GO" id="GO:0009432">
    <property type="term" value="P:SOS response"/>
    <property type="evidence" value="ECO:0007669"/>
    <property type="project" value="UniProtKB-UniRule"/>
</dbReference>
<dbReference type="KEGG" id="rsb:RS694_18915"/>
<dbReference type="PROSITE" id="PS50893">
    <property type="entry name" value="ABC_TRANSPORTER_2"/>
    <property type="match status" value="1"/>
</dbReference>
<dbReference type="GO" id="GO:0006289">
    <property type="term" value="P:nucleotide-excision repair"/>
    <property type="evidence" value="ECO:0007669"/>
    <property type="project" value="UniProtKB-UniRule"/>
</dbReference>
<comment type="subunit">
    <text evidence="19">Forms a heterotetramer with UvrB during the search for lesions.</text>
</comment>
<dbReference type="Gene3D" id="3.40.50.300">
    <property type="entry name" value="P-loop containing nucleotide triphosphate hydrolases"/>
    <property type="match status" value="3"/>
</dbReference>
<evidence type="ECO:0000256" key="9">
    <source>
        <dbReference type="ARBA" id="ARBA00022771"/>
    </source>
</evidence>
<dbReference type="FunFam" id="1.20.1580.10:FF:000002">
    <property type="entry name" value="UvrABC system protein A"/>
    <property type="match status" value="1"/>
</dbReference>
<evidence type="ECO:0000256" key="16">
    <source>
        <dbReference type="ARBA" id="ARBA00038000"/>
    </source>
</evidence>
<dbReference type="Proteomes" id="UP000186110">
    <property type="component" value="Chromosome"/>
</dbReference>
<keyword evidence="15 19" id="KW-0742">SOS response</keyword>
<dbReference type="Pfam" id="PF17760">
    <property type="entry name" value="UvrA_inter"/>
    <property type="match status" value="1"/>
</dbReference>
<gene>
    <name evidence="19" type="primary">uvrA</name>
    <name evidence="21" type="ORF">RS694_18915</name>
</gene>
<dbReference type="InterPro" id="IPR004602">
    <property type="entry name" value="UvrA"/>
</dbReference>
<evidence type="ECO:0000256" key="3">
    <source>
        <dbReference type="ARBA" id="ARBA00022490"/>
    </source>
</evidence>
<dbReference type="SUPFAM" id="SSF52540">
    <property type="entry name" value="P-loop containing nucleoside triphosphate hydrolases"/>
    <property type="match status" value="2"/>
</dbReference>
<evidence type="ECO:0000259" key="20">
    <source>
        <dbReference type="PROSITE" id="PS50893"/>
    </source>
</evidence>
<name>A0A1P8KG02_9BURK</name>
<dbReference type="GO" id="GO:0009381">
    <property type="term" value="F:excinuclease ABC activity"/>
    <property type="evidence" value="ECO:0007669"/>
    <property type="project" value="UniProtKB-UniRule"/>
</dbReference>
<comment type="subcellular location">
    <subcellularLocation>
        <location evidence="1 19">Cytoplasm</location>
    </subcellularLocation>
</comment>
<protein>
    <recommendedName>
        <fullName evidence="17 19">UvrABC system protein A</fullName>
        <shortName evidence="19">UvrA protein</shortName>
    </recommendedName>
    <alternativeName>
        <fullName evidence="18 19">Excinuclease ABC subunit A</fullName>
    </alternativeName>
</protein>
<dbReference type="Pfam" id="PF17755">
    <property type="entry name" value="UvrA_DNA-bind"/>
    <property type="match status" value="1"/>
</dbReference>
<dbReference type="FunFam" id="1.10.8.280:FF:000001">
    <property type="entry name" value="UvrABC system protein A"/>
    <property type="match status" value="1"/>
</dbReference>
<keyword evidence="22" id="KW-1185">Reference proteome</keyword>
<sequence>MNSPTDDDSKHLASSESGKYLATALQQQNISVRGARTHNLKNIDLDIPRNQLVVITGLSGSGKSSLAFDTLYAEGQRRYVESLSTYARQFLQLMDKPDVDMIEGLSPAISIEQKATSHNPRSTVGTVTEIHDYLRLLFARAGTPFCPDHDLPLQAQTVSQMVDAVLALPEDTRLMILAPLAREKKGEFLDVFADMQAQGYVRFRINGQAYAFDELPALKKTEKHDIDVVVDRIKVRPDMKQRLAESFEAALRLANGRAIALEMDSENRSENDSGSHTADAGYSPKEHLFNAKFACPVCSYSIAELEPRLFSFNSPVGACPSCDGLGAQEVFDPARVVAFPTLSLASGAIKGWDRRNGYYFAMLESLAKHYKFDIEQSFESLPAHVQQVILYGSGEEEIKFSYVMDSGASQGKKMSKKHAFEGILPNMARRYRETDSALVREDLARMRSTQHCPDCNGSRLRREARHVKIGEGDQARAIFEISHSTLRESYAYFSQLTMHGAKGEIAAKVVREIGLRLKFLNDVGLNYLSLDRSAETLSGGESQRIRLASQIGSGLTGVMYVLDEPSIGLHQRDNDRLIDTLKHLRDIGNSVLVVEHDEDMMRAADHVIDMGLGAGIHGGRVIAQGTFDEVKANTESLTGQYLAGTLKIDVPKRRTPWIPTVAPAPAEKKVAAKGAPSKAALAWAERNAHHLATQGDLQALRVVKASGHNLKDVSVEFPVGLFTCVTGVSGSGKSTLVNDTLYAAVARSIYRAHDEPAAHEAIEGIEHFDKVINVDQSPIGRTPRSNPATYTGLFTPIRELMAEVPVARERGYGPGRFSFNVAGGRCEACQGDGMVKVEMHFLPDVYVPCDVCAGQRYNRETLEVLYKGKNIAQILDMTVEAAYAFLQAVPTIARKLQTLLDVGLSYIRLGQAATTLSGGEAQRVKLALELSKKDTGRTLYILDEPTTGLHFADIALLLKVLHQLRDAGNTIVVIEHNLDVIKTADWLIDMGPEGGSGGGTVVGTGTPEDIAANPASHTGRYLQALLNQKNR</sequence>
<dbReference type="NCBIfam" id="TIGR00630">
    <property type="entry name" value="uvra"/>
    <property type="match status" value="1"/>
</dbReference>
<dbReference type="eggNOG" id="COG0178">
    <property type="taxonomic scope" value="Bacteria"/>
</dbReference>
<dbReference type="PANTHER" id="PTHR43152:SF3">
    <property type="entry name" value="UVRABC SYSTEM PROTEIN A"/>
    <property type="match status" value="1"/>
</dbReference>
<keyword evidence="9 19" id="KW-0863">Zinc-finger</keyword>
<dbReference type="GO" id="GO:0016887">
    <property type="term" value="F:ATP hydrolysis activity"/>
    <property type="evidence" value="ECO:0007669"/>
    <property type="project" value="InterPro"/>
</dbReference>
<dbReference type="HAMAP" id="MF_00205">
    <property type="entry name" value="UvrA"/>
    <property type="match status" value="1"/>
</dbReference>
<dbReference type="STRING" id="1484693.RS694_18915"/>
<evidence type="ECO:0000256" key="1">
    <source>
        <dbReference type="ARBA" id="ARBA00004496"/>
    </source>
</evidence>
<proteinExistence type="inferred from homology"/>
<feature type="domain" description="ABC transporter" evidence="20">
    <location>
        <begin position="695"/>
        <end position="1023"/>
    </location>
</feature>
<dbReference type="Gene3D" id="1.20.1580.10">
    <property type="entry name" value="ABC transporter ATPase like domain"/>
    <property type="match status" value="3"/>
</dbReference>
<dbReference type="PANTHER" id="PTHR43152">
    <property type="entry name" value="UVRABC SYSTEM PROTEIN A"/>
    <property type="match status" value="1"/>
</dbReference>